<protein>
    <recommendedName>
        <fullName evidence="2">NB-ARC domain-containing protein</fullName>
    </recommendedName>
</protein>
<dbReference type="InterPro" id="IPR002182">
    <property type="entry name" value="NB-ARC"/>
</dbReference>
<dbReference type="InterPro" id="IPR042197">
    <property type="entry name" value="Apaf_helical"/>
</dbReference>
<feature type="domain" description="NB-ARC" evidence="2">
    <location>
        <begin position="114"/>
        <end position="260"/>
    </location>
</feature>
<dbReference type="SUPFAM" id="SSF52540">
    <property type="entry name" value="P-loop containing nucleoside triphosphate hydrolases"/>
    <property type="match status" value="1"/>
</dbReference>
<dbReference type="Gene3D" id="1.10.8.430">
    <property type="entry name" value="Helical domain of apoptotic protease-activating factors"/>
    <property type="match status" value="1"/>
</dbReference>
<dbReference type="SUPFAM" id="SSF48452">
    <property type="entry name" value="TPR-like"/>
    <property type="match status" value="2"/>
</dbReference>
<dbReference type="PANTHER" id="PTHR47691:SF3">
    <property type="entry name" value="HTH-TYPE TRANSCRIPTIONAL REGULATOR RV0890C-RELATED"/>
    <property type="match status" value="1"/>
</dbReference>
<name>A0ABP6C2H0_9ACTN</name>
<evidence type="ECO:0000313" key="4">
    <source>
        <dbReference type="Proteomes" id="UP001501509"/>
    </source>
</evidence>
<dbReference type="EMBL" id="BAAATD010000004">
    <property type="protein sequence ID" value="GAA2596460.1"/>
    <property type="molecule type" value="Genomic_DNA"/>
</dbReference>
<dbReference type="PRINTS" id="PR00364">
    <property type="entry name" value="DISEASERSIST"/>
</dbReference>
<dbReference type="InterPro" id="IPR019734">
    <property type="entry name" value="TPR_rpt"/>
</dbReference>
<dbReference type="Pfam" id="PF00931">
    <property type="entry name" value="NB-ARC"/>
    <property type="match status" value="1"/>
</dbReference>
<accession>A0ABP6C2H0</accession>
<proteinExistence type="predicted"/>
<evidence type="ECO:0000259" key="2">
    <source>
        <dbReference type="Pfam" id="PF00931"/>
    </source>
</evidence>
<evidence type="ECO:0000256" key="1">
    <source>
        <dbReference type="SAM" id="Phobius"/>
    </source>
</evidence>
<keyword evidence="1" id="KW-1133">Transmembrane helix</keyword>
<dbReference type="PANTHER" id="PTHR47691">
    <property type="entry name" value="REGULATOR-RELATED"/>
    <property type="match status" value="1"/>
</dbReference>
<dbReference type="RefSeq" id="WP_344541703.1">
    <property type="nucleotide sequence ID" value="NZ_BAAATD010000004.1"/>
</dbReference>
<dbReference type="Gene3D" id="3.40.50.300">
    <property type="entry name" value="P-loop containing nucleotide triphosphate hydrolases"/>
    <property type="match status" value="1"/>
</dbReference>
<gene>
    <name evidence="3" type="ORF">GCM10010411_32390</name>
</gene>
<dbReference type="InterPro" id="IPR027417">
    <property type="entry name" value="P-loop_NTPase"/>
</dbReference>
<dbReference type="InterPro" id="IPR011990">
    <property type="entry name" value="TPR-like_helical_dom_sf"/>
</dbReference>
<keyword evidence="4" id="KW-1185">Reference proteome</keyword>
<organism evidence="3 4">
    <name type="scientific">Actinomadura fulvescens</name>
    <dbReference type="NCBI Taxonomy" id="46160"/>
    <lineage>
        <taxon>Bacteria</taxon>
        <taxon>Bacillati</taxon>
        <taxon>Actinomycetota</taxon>
        <taxon>Actinomycetes</taxon>
        <taxon>Streptosporangiales</taxon>
        <taxon>Thermomonosporaceae</taxon>
        <taxon>Actinomadura</taxon>
    </lineage>
</organism>
<dbReference type="Pfam" id="PF13424">
    <property type="entry name" value="TPR_12"/>
    <property type="match status" value="1"/>
</dbReference>
<keyword evidence="1" id="KW-0812">Transmembrane</keyword>
<feature type="transmembrane region" description="Helical" evidence="1">
    <location>
        <begin position="12"/>
        <end position="32"/>
    </location>
</feature>
<reference evidence="4" key="1">
    <citation type="journal article" date="2019" name="Int. J. Syst. Evol. Microbiol.">
        <title>The Global Catalogue of Microorganisms (GCM) 10K type strain sequencing project: providing services to taxonomists for standard genome sequencing and annotation.</title>
        <authorList>
            <consortium name="The Broad Institute Genomics Platform"/>
            <consortium name="The Broad Institute Genome Sequencing Center for Infectious Disease"/>
            <person name="Wu L."/>
            <person name="Ma J."/>
        </authorList>
    </citation>
    <scope>NUCLEOTIDE SEQUENCE [LARGE SCALE GENOMIC DNA]</scope>
    <source>
        <strain evidence="4">JCM 6833</strain>
    </source>
</reference>
<dbReference type="Proteomes" id="UP001501509">
    <property type="component" value="Unassembled WGS sequence"/>
</dbReference>
<sequence length="861" mass="92717">MVGNGGRLGGRSPLLWAGAAATTMFTAAAAGWGSIAGIGAFQLGSAGVASMIAALLAYREASNRNEAAASVPPAVRPEGLPGDIADFTGRGFEVQQLVDLFSRAPEHNARAVVISALSGKGGVGKTRLAVHVAHLLKRGYPDGQLYVNLRGAEAEALDATTVLSEFLVELGVPHSAIPEGVDARSRRYRAAVADRRMLIVLDNARDEAQVRPLLPGSASCAVLITSRSRLAGLESTTLMALDVLDEEDALSLLASTAGPGRVAAEPAEARLIVGLCGMLPLAVRVVGAQLAGRPSQSLRWSVERLADERTRLRRLRAGDIEVRASLALSYPRQAAPVRQAFRLLGLLKSADIPAWGLAALADLTPAEAEDRCEALIDAGLLDPPHVDAAGQLRYRMHDLLRLLAQELAESEEPDHPAFVLRLLGTELNAARHAAELLDHDVTPVDAAARAQLLRVGVAQPIAADPCLWLQIEAANLVLGIEQAHQDGQWELACELAVALTDFFDTESRWEEWEASHVLALSAARLLADPAREADLLWRLGRRYRHGQPADALAAYRDAVAVHRRLGDRSGEGRVLLEAGVVHREQGDLAEARHAYAECITIFTELGDRRYKAYALRRLAFVETDQAEIAGAIGHFQECIPILEELGDVRWLGRTLRGLSIAQRGEGYALLDLGGIQAEQERYEEASECLQRCIAHFHTLGDDRGRAYALLDLSSLDGRCGRFAEAVSEAERGLALCETVRDRRGTTWAALCLADLAREQGELATAMSRYEACRDGFEALGDHVGLAQLMLRRGIAEMRLGQNETGGESWSEAVRLFSAAGMPQAAQLERWLATPPPAARMRDGIGRLHYPLGSLGESPPGR</sequence>
<evidence type="ECO:0000313" key="3">
    <source>
        <dbReference type="EMBL" id="GAA2596460.1"/>
    </source>
</evidence>
<comment type="caution">
    <text evidence="3">The sequence shown here is derived from an EMBL/GenBank/DDBJ whole genome shotgun (WGS) entry which is preliminary data.</text>
</comment>
<dbReference type="Gene3D" id="1.25.40.10">
    <property type="entry name" value="Tetratricopeptide repeat domain"/>
    <property type="match status" value="2"/>
</dbReference>
<keyword evidence="1" id="KW-0472">Membrane</keyword>
<dbReference type="SMART" id="SM00028">
    <property type="entry name" value="TPR"/>
    <property type="match status" value="3"/>
</dbReference>